<dbReference type="EMBL" id="PDCK01000043">
    <property type="protein sequence ID" value="PRQ32958.1"/>
    <property type="molecule type" value="Genomic_DNA"/>
</dbReference>
<reference evidence="1 2" key="1">
    <citation type="journal article" date="2018" name="Nat. Genet.">
        <title>The Rosa genome provides new insights in the design of modern roses.</title>
        <authorList>
            <person name="Bendahmane M."/>
        </authorList>
    </citation>
    <scope>NUCLEOTIDE SEQUENCE [LARGE SCALE GENOMIC DNA]</scope>
    <source>
        <strain evidence="2">cv. Old Blush</strain>
    </source>
</reference>
<gene>
    <name evidence="1" type="ORF">RchiOBHm_Chr5g0052161</name>
</gene>
<dbReference type="Gramene" id="PRQ32958">
    <property type="protein sequence ID" value="PRQ32958"/>
    <property type="gene ID" value="RchiOBHm_Chr5g0052161"/>
</dbReference>
<dbReference type="Proteomes" id="UP000238479">
    <property type="component" value="Chromosome 5"/>
</dbReference>
<proteinExistence type="predicted"/>
<dbReference type="AlphaFoldDB" id="A0A2P6QFL6"/>
<evidence type="ECO:0000313" key="2">
    <source>
        <dbReference type="Proteomes" id="UP000238479"/>
    </source>
</evidence>
<accession>A0A2P6QFL6</accession>
<comment type="caution">
    <text evidence="1">The sequence shown here is derived from an EMBL/GenBank/DDBJ whole genome shotgun (WGS) entry which is preliminary data.</text>
</comment>
<evidence type="ECO:0000313" key="1">
    <source>
        <dbReference type="EMBL" id="PRQ32958.1"/>
    </source>
</evidence>
<sequence length="63" mass="6925">MNCGRCSNEKKRTVIVALLSQRRYFLIPAVSGHQTGIEGFLEFLEIFAPAGFDCLKGNVASYG</sequence>
<protein>
    <submittedName>
        <fullName evidence="1">Uncharacterized protein</fullName>
    </submittedName>
</protein>
<name>A0A2P6QFL6_ROSCH</name>
<organism evidence="1 2">
    <name type="scientific">Rosa chinensis</name>
    <name type="common">China rose</name>
    <dbReference type="NCBI Taxonomy" id="74649"/>
    <lineage>
        <taxon>Eukaryota</taxon>
        <taxon>Viridiplantae</taxon>
        <taxon>Streptophyta</taxon>
        <taxon>Embryophyta</taxon>
        <taxon>Tracheophyta</taxon>
        <taxon>Spermatophyta</taxon>
        <taxon>Magnoliopsida</taxon>
        <taxon>eudicotyledons</taxon>
        <taxon>Gunneridae</taxon>
        <taxon>Pentapetalae</taxon>
        <taxon>rosids</taxon>
        <taxon>fabids</taxon>
        <taxon>Rosales</taxon>
        <taxon>Rosaceae</taxon>
        <taxon>Rosoideae</taxon>
        <taxon>Rosoideae incertae sedis</taxon>
        <taxon>Rosa</taxon>
    </lineage>
</organism>
<keyword evidence="2" id="KW-1185">Reference proteome</keyword>